<evidence type="ECO:0000256" key="5">
    <source>
        <dbReference type="ARBA" id="ARBA00022691"/>
    </source>
</evidence>
<dbReference type="PRINTS" id="PR00507">
    <property type="entry name" value="N12N6MTFRASE"/>
</dbReference>
<evidence type="ECO:0000313" key="11">
    <source>
        <dbReference type="Proteomes" id="UP000222056"/>
    </source>
</evidence>
<dbReference type="Pfam" id="PF12161">
    <property type="entry name" value="HsdM_N"/>
    <property type="match status" value="1"/>
</dbReference>
<evidence type="ECO:0000256" key="1">
    <source>
        <dbReference type="ARBA" id="ARBA00006594"/>
    </source>
</evidence>
<evidence type="ECO:0000256" key="4">
    <source>
        <dbReference type="ARBA" id="ARBA00022679"/>
    </source>
</evidence>
<feature type="domain" description="DNA methylase adenine-specific" evidence="8">
    <location>
        <begin position="161"/>
        <end position="470"/>
    </location>
</feature>
<keyword evidence="4" id="KW-0808">Transferase</keyword>
<dbReference type="GO" id="GO:0008170">
    <property type="term" value="F:N-methyltransferase activity"/>
    <property type="evidence" value="ECO:0007669"/>
    <property type="project" value="InterPro"/>
</dbReference>
<keyword evidence="6" id="KW-0680">Restriction system</keyword>
<sequence>MGIDVAAPLTLRQLEDHLWASADLFRGLTDVEVQRDYVLALLFFRRASDVYEEETAAAIEELGDIERAKEIIEANLDAYHDLRIPEGATWDEVIRTDPDRLGTALNDALRSIASANPRQLAGVFDYTDFNNRKALPPENLAQVVRHFDALGPLTKARVPPDMLGQAYEWLIAKFAAAAGKAGGEFYTPEPVGVLGARILAPPPEATAYDPTCGSGGLLLHLRQEAFRLHGDRARALTLFGQELKPTTWAIARMNMLLHGAAGAATIEQGDTLLAPAFLSGGELRKFDLIIANPPFSSKNWGHDRFKAGGDPFGRIRHLPPKRHGEMAFVQHMVASLKDTGRMAVVLPNGALFRGRNEQLVRRDLLEADVVEAVIQLPKDMFYGAGIPACYLIVNKAKPESRRGRVLFIDASECYERRDTKNVLRDEDIDRIVAAFQSDDDQEGFSSWVDLDEVRARRYNLTVRRYVRGTNSNSDDTITLAEALAELRASREQCRAADAALDDVIAELQEQGAG</sequence>
<dbReference type="GO" id="GO:0003677">
    <property type="term" value="F:DNA binding"/>
    <property type="evidence" value="ECO:0007669"/>
    <property type="project" value="InterPro"/>
</dbReference>
<dbReference type="PROSITE" id="PS00092">
    <property type="entry name" value="N6_MTASE"/>
    <property type="match status" value="1"/>
</dbReference>
<dbReference type="InterPro" id="IPR029063">
    <property type="entry name" value="SAM-dependent_MTases_sf"/>
</dbReference>
<keyword evidence="3" id="KW-0489">Methyltransferase</keyword>
<dbReference type="AlphaFoldDB" id="A0A1H6FXF8"/>
<dbReference type="PANTHER" id="PTHR42933">
    <property type="entry name" value="SLR6095 PROTEIN"/>
    <property type="match status" value="1"/>
</dbReference>
<dbReference type="GO" id="GO:0009307">
    <property type="term" value="P:DNA restriction-modification system"/>
    <property type="evidence" value="ECO:0007669"/>
    <property type="project" value="UniProtKB-KW"/>
</dbReference>
<accession>A0A1H6FXF8</accession>
<dbReference type="InterPro" id="IPR003356">
    <property type="entry name" value="DNA_methylase_A-5"/>
</dbReference>
<evidence type="ECO:0000259" key="8">
    <source>
        <dbReference type="Pfam" id="PF02384"/>
    </source>
</evidence>
<comment type="catalytic activity">
    <reaction evidence="7">
        <text>a 2'-deoxyadenosine in DNA + S-adenosyl-L-methionine = an N(6)-methyl-2'-deoxyadenosine in DNA + S-adenosyl-L-homocysteine + H(+)</text>
        <dbReference type="Rhea" id="RHEA:15197"/>
        <dbReference type="Rhea" id="RHEA-COMP:12418"/>
        <dbReference type="Rhea" id="RHEA-COMP:12419"/>
        <dbReference type="ChEBI" id="CHEBI:15378"/>
        <dbReference type="ChEBI" id="CHEBI:57856"/>
        <dbReference type="ChEBI" id="CHEBI:59789"/>
        <dbReference type="ChEBI" id="CHEBI:90615"/>
        <dbReference type="ChEBI" id="CHEBI:90616"/>
        <dbReference type="EC" id="2.1.1.72"/>
    </reaction>
</comment>
<dbReference type="InterPro" id="IPR002052">
    <property type="entry name" value="DNA_methylase_N6_adenine_CS"/>
</dbReference>
<dbReference type="PANTHER" id="PTHR42933:SF3">
    <property type="entry name" value="TYPE I RESTRICTION ENZYME MJAVIII METHYLASE SUBUNIT"/>
    <property type="match status" value="1"/>
</dbReference>
<dbReference type="SUPFAM" id="SSF53335">
    <property type="entry name" value="S-adenosyl-L-methionine-dependent methyltransferases"/>
    <property type="match status" value="1"/>
</dbReference>
<organism evidence="10 11">
    <name type="scientific">Thermoleophilum album</name>
    <dbReference type="NCBI Taxonomy" id="29539"/>
    <lineage>
        <taxon>Bacteria</taxon>
        <taxon>Bacillati</taxon>
        <taxon>Actinomycetota</taxon>
        <taxon>Thermoleophilia</taxon>
        <taxon>Thermoleophilales</taxon>
        <taxon>Thermoleophilaceae</taxon>
        <taxon>Thermoleophilum</taxon>
    </lineage>
</organism>
<name>A0A1H6FXF8_THEAL</name>
<evidence type="ECO:0000256" key="6">
    <source>
        <dbReference type="ARBA" id="ARBA00022747"/>
    </source>
</evidence>
<dbReference type="STRING" id="29539.SAMN02745716_1964"/>
<evidence type="ECO:0000259" key="9">
    <source>
        <dbReference type="Pfam" id="PF12161"/>
    </source>
</evidence>
<evidence type="ECO:0000313" key="10">
    <source>
        <dbReference type="EMBL" id="SEH15477.1"/>
    </source>
</evidence>
<dbReference type="Proteomes" id="UP000222056">
    <property type="component" value="Unassembled WGS sequence"/>
</dbReference>
<dbReference type="SMR" id="A0A1H6FXF8"/>
<gene>
    <name evidence="10" type="ORF">SAMN02745716_1964</name>
</gene>
<reference evidence="11" key="1">
    <citation type="submission" date="2016-10" db="EMBL/GenBank/DDBJ databases">
        <authorList>
            <person name="Varghese N."/>
            <person name="Submissions S."/>
        </authorList>
    </citation>
    <scope>NUCLEOTIDE SEQUENCE [LARGE SCALE GENOMIC DNA]</scope>
    <source>
        <strain evidence="11">ATCC 35263</strain>
    </source>
</reference>
<proteinExistence type="inferred from homology"/>
<dbReference type="EC" id="2.1.1.72" evidence="2"/>
<dbReference type="InterPro" id="IPR051537">
    <property type="entry name" value="DNA_Adenine_Mtase"/>
</dbReference>
<dbReference type="Gene3D" id="1.20.1260.30">
    <property type="match status" value="1"/>
</dbReference>
<keyword evidence="5" id="KW-0949">S-adenosyl-L-methionine</keyword>
<evidence type="ECO:0000256" key="2">
    <source>
        <dbReference type="ARBA" id="ARBA00011900"/>
    </source>
</evidence>
<dbReference type="OrthoDB" id="9784823at2"/>
<dbReference type="InterPro" id="IPR022749">
    <property type="entry name" value="D12N6_MeTrfase_N"/>
</dbReference>
<dbReference type="GO" id="GO:0009007">
    <property type="term" value="F:site-specific DNA-methyltransferase (adenine-specific) activity"/>
    <property type="evidence" value="ECO:0007669"/>
    <property type="project" value="UniProtKB-EC"/>
</dbReference>
<evidence type="ECO:0000256" key="3">
    <source>
        <dbReference type="ARBA" id="ARBA00022603"/>
    </source>
</evidence>
<dbReference type="Gene3D" id="3.40.50.150">
    <property type="entry name" value="Vaccinia Virus protein VP39"/>
    <property type="match status" value="1"/>
</dbReference>
<dbReference type="RefSeq" id="WP_093118577.1">
    <property type="nucleotide sequence ID" value="NZ_FNWJ01000002.1"/>
</dbReference>
<keyword evidence="11" id="KW-1185">Reference proteome</keyword>
<dbReference type="Pfam" id="PF02384">
    <property type="entry name" value="N6_Mtase"/>
    <property type="match status" value="1"/>
</dbReference>
<comment type="similarity">
    <text evidence="1">Belongs to the N(4)/N(6)-methyltransferase family.</text>
</comment>
<feature type="domain" description="N6 adenine-specific DNA methyltransferase N-terminal" evidence="9">
    <location>
        <begin position="14"/>
        <end position="147"/>
    </location>
</feature>
<dbReference type="InterPro" id="IPR038333">
    <property type="entry name" value="T1MK-like_N_sf"/>
</dbReference>
<evidence type="ECO:0000256" key="7">
    <source>
        <dbReference type="ARBA" id="ARBA00047942"/>
    </source>
</evidence>
<dbReference type="EMBL" id="FNWJ01000002">
    <property type="protein sequence ID" value="SEH15477.1"/>
    <property type="molecule type" value="Genomic_DNA"/>
</dbReference>
<protein>
    <recommendedName>
        <fullName evidence="2">site-specific DNA-methyltransferase (adenine-specific)</fullName>
        <ecNumber evidence="2">2.1.1.72</ecNumber>
    </recommendedName>
</protein>
<dbReference type="GO" id="GO:0032259">
    <property type="term" value="P:methylation"/>
    <property type="evidence" value="ECO:0007669"/>
    <property type="project" value="UniProtKB-KW"/>
</dbReference>